<dbReference type="OrthoDB" id="347657at2759"/>
<dbReference type="Pfam" id="PF14593">
    <property type="entry name" value="PH_3"/>
    <property type="match status" value="1"/>
</dbReference>
<reference evidence="2" key="1">
    <citation type="submission" date="2020-06" db="EMBL/GenBank/DDBJ databases">
        <title>Draft genome of Bugula neritina, a colonial animal packing powerful symbionts and potential medicines.</title>
        <authorList>
            <person name="Rayko M."/>
        </authorList>
    </citation>
    <scope>NUCLEOTIDE SEQUENCE [LARGE SCALE GENOMIC DNA]</scope>
    <source>
        <strain evidence="2">Kwan_BN1</strain>
    </source>
</reference>
<dbReference type="InterPro" id="IPR033931">
    <property type="entry name" value="PDK1-typ_PH"/>
</dbReference>
<dbReference type="CDD" id="cd01262">
    <property type="entry name" value="PH_PDK1"/>
    <property type="match status" value="1"/>
</dbReference>
<name>A0A7J7JXQ3_BUGNE</name>
<dbReference type="AlphaFoldDB" id="A0A7J7JXQ3"/>
<proteinExistence type="predicted"/>
<gene>
    <name evidence="2" type="ORF">EB796_010938</name>
</gene>
<sequence>MPHSLCLTCDILRNILTTLLVTSRICSEYPQLSLSKEEKALLLNQQALENDYHKFVENNLIVHQGLLDKRKGLFARRRMFLMTEGPHLYYVDPVNMVLKGEVPWSRTVRPESKNFKVFFMHTPKRTYYLEDPAGTGKSGAVKLSSCGNITTGLVSPS</sequence>
<feature type="domain" description="PDK1-type PH" evidence="1">
    <location>
        <begin position="50"/>
        <end position="135"/>
    </location>
</feature>
<organism evidence="2 3">
    <name type="scientific">Bugula neritina</name>
    <name type="common">Brown bryozoan</name>
    <name type="synonym">Sertularia neritina</name>
    <dbReference type="NCBI Taxonomy" id="10212"/>
    <lineage>
        <taxon>Eukaryota</taxon>
        <taxon>Metazoa</taxon>
        <taxon>Spiralia</taxon>
        <taxon>Lophotrochozoa</taxon>
        <taxon>Bryozoa</taxon>
        <taxon>Gymnolaemata</taxon>
        <taxon>Cheilostomatida</taxon>
        <taxon>Flustrina</taxon>
        <taxon>Buguloidea</taxon>
        <taxon>Bugulidae</taxon>
        <taxon>Bugula</taxon>
    </lineage>
</organism>
<dbReference type="InterPro" id="IPR011993">
    <property type="entry name" value="PH-like_dom_sf"/>
</dbReference>
<accession>A0A7J7JXQ3</accession>
<protein>
    <submittedName>
        <fullName evidence="2">PDPK1</fullName>
    </submittedName>
</protein>
<dbReference type="EMBL" id="VXIV02001674">
    <property type="protein sequence ID" value="KAF6030757.1"/>
    <property type="molecule type" value="Genomic_DNA"/>
</dbReference>
<dbReference type="Proteomes" id="UP000593567">
    <property type="component" value="Unassembled WGS sequence"/>
</dbReference>
<keyword evidence="3" id="KW-1185">Reference proteome</keyword>
<evidence type="ECO:0000313" key="3">
    <source>
        <dbReference type="Proteomes" id="UP000593567"/>
    </source>
</evidence>
<dbReference type="Gene3D" id="2.30.29.30">
    <property type="entry name" value="Pleckstrin-homology domain (PH domain)/Phosphotyrosine-binding domain (PTB)"/>
    <property type="match status" value="1"/>
</dbReference>
<evidence type="ECO:0000259" key="1">
    <source>
        <dbReference type="Pfam" id="PF14593"/>
    </source>
</evidence>
<dbReference type="SUPFAM" id="SSF50729">
    <property type="entry name" value="PH domain-like"/>
    <property type="match status" value="1"/>
</dbReference>
<evidence type="ECO:0000313" key="2">
    <source>
        <dbReference type="EMBL" id="KAF6030757.1"/>
    </source>
</evidence>
<comment type="caution">
    <text evidence="2">The sequence shown here is derived from an EMBL/GenBank/DDBJ whole genome shotgun (WGS) entry which is preliminary data.</text>
</comment>